<dbReference type="RefSeq" id="WP_019350033.1">
    <property type="nucleotide sequence ID" value="NZ_UGGT01000001.1"/>
</dbReference>
<protein>
    <recommendedName>
        <fullName evidence="3">Chemiosmotic efflux system C protein A</fullName>
    </recommendedName>
</protein>
<evidence type="ECO:0000313" key="1">
    <source>
        <dbReference type="EMBL" id="STO22089.1"/>
    </source>
</evidence>
<accession>A0A377GBS0</accession>
<keyword evidence="2" id="KW-1185">Reference proteome</keyword>
<organism evidence="1 2">
    <name type="scientific">Fluoribacter dumoffii</name>
    <dbReference type="NCBI Taxonomy" id="463"/>
    <lineage>
        <taxon>Bacteria</taxon>
        <taxon>Pseudomonadati</taxon>
        <taxon>Pseudomonadota</taxon>
        <taxon>Gammaproteobacteria</taxon>
        <taxon>Legionellales</taxon>
        <taxon>Legionellaceae</taxon>
        <taxon>Fluoribacter</taxon>
    </lineage>
</organism>
<reference evidence="1 2" key="1">
    <citation type="submission" date="2018-06" db="EMBL/GenBank/DDBJ databases">
        <authorList>
            <consortium name="Pathogen Informatics"/>
            <person name="Doyle S."/>
        </authorList>
    </citation>
    <scope>NUCLEOTIDE SEQUENCE [LARGE SCALE GENOMIC DNA]</scope>
    <source>
        <strain evidence="1 2">NCTC11370</strain>
    </source>
</reference>
<gene>
    <name evidence="1" type="ORF">NCTC11370_02173</name>
</gene>
<dbReference type="GeneID" id="93292953"/>
<dbReference type="OrthoDB" id="5647320at2"/>
<sequence length="150" mass="16772">MKRTTSKQRKHVWLGFLTSLLIFCGYSHVFASATEEPTESIPKTIPAIWEAIDKHAASINQVLAGDDLNSIHQHAFAIRDLVKALPALSEDLSEEQKKTLQQNLSYVSQLATRLDKTGDSNDKEGTQANWQKLQKVLTQLRALYPSDAPN</sequence>
<evidence type="ECO:0000313" key="2">
    <source>
        <dbReference type="Proteomes" id="UP000254554"/>
    </source>
</evidence>
<evidence type="ECO:0008006" key="3">
    <source>
        <dbReference type="Google" id="ProtNLM"/>
    </source>
</evidence>
<name>A0A377GBS0_9GAMM</name>
<dbReference type="Proteomes" id="UP000254554">
    <property type="component" value="Unassembled WGS sequence"/>
</dbReference>
<proteinExistence type="predicted"/>
<dbReference type="STRING" id="1094715.GCA_000236165_02021"/>
<dbReference type="EMBL" id="UGGT01000001">
    <property type="protein sequence ID" value="STO22089.1"/>
    <property type="molecule type" value="Genomic_DNA"/>
</dbReference>
<dbReference type="AlphaFoldDB" id="A0A377GBS0"/>